<keyword evidence="2" id="KW-1185">Reference proteome</keyword>
<dbReference type="Proteomes" id="UP000595814">
    <property type="component" value="Chromosome"/>
</dbReference>
<protein>
    <submittedName>
        <fullName evidence="1">Uncharacterized protein</fullName>
    </submittedName>
</protein>
<evidence type="ECO:0000313" key="2">
    <source>
        <dbReference type="Proteomes" id="UP000595814"/>
    </source>
</evidence>
<name>A0AC61N3E8_9FIRM</name>
<evidence type="ECO:0000313" key="1">
    <source>
        <dbReference type="EMBL" id="QQK08936.1"/>
    </source>
</evidence>
<accession>A0AC61N3E8</accession>
<gene>
    <name evidence="1" type="ORF">JFY71_05210</name>
</gene>
<proteinExistence type="predicted"/>
<sequence>MKKILLILLLIITLTSCGKSSDEEVKKATEDFTLNTFDIFLSIKNPNYSLIHKDGDNLRNMLEARNEIAGNNLKEYIEKGMKYKSKFDFQDIYFQKDYVLVNYKYTIEELNDNSAYSSNCSALLKKDNNSWKVLQLNSDHGNWEEMFLKQEDFEKLHSNQHLPEEKITLEEEMENLKNFKYDVSKEKIDELMEKYSIN</sequence>
<organism evidence="1 2">
    <name type="scientific">Miniphocaeibacter halophilus</name>
    <dbReference type="NCBI Taxonomy" id="2931922"/>
    <lineage>
        <taxon>Bacteria</taxon>
        <taxon>Bacillati</taxon>
        <taxon>Bacillota</taxon>
        <taxon>Tissierellia</taxon>
        <taxon>Tissierellales</taxon>
        <taxon>Peptoniphilaceae</taxon>
        <taxon>Miniphocaeibacter</taxon>
    </lineage>
</organism>
<dbReference type="EMBL" id="CP066744">
    <property type="protein sequence ID" value="QQK08936.1"/>
    <property type="molecule type" value="Genomic_DNA"/>
</dbReference>
<reference evidence="1 2" key="1">
    <citation type="journal article" date="2022" name="Int. J. Syst. Evol. Microbiol.">
        <title>Miniphocaeibacter halophilus sp. nov., an ammonium-tolerant acetate-producing bacterium isolated from a biogas system.</title>
        <authorList>
            <person name="Schnurer A."/>
            <person name="Singh A."/>
            <person name="Bi S."/>
            <person name="Qiao W."/>
            <person name="Westerholm M."/>
        </authorList>
    </citation>
    <scope>NUCLEOTIDE SEQUENCE [LARGE SCALE GENOMIC DNA]</scope>
    <source>
        <strain evidence="1 2">AMB_01</strain>
    </source>
</reference>